<dbReference type="AlphaFoldDB" id="A0A5A5T904"/>
<dbReference type="InterPro" id="IPR038109">
    <property type="entry name" value="DNA_bind_recomb_sf"/>
</dbReference>
<gene>
    <name evidence="4" type="ORF">KDI_13810</name>
</gene>
<keyword evidence="1" id="KW-0175">Coiled coil</keyword>
<dbReference type="GO" id="GO:0003677">
    <property type="term" value="F:DNA binding"/>
    <property type="evidence" value="ECO:0007669"/>
    <property type="project" value="InterPro"/>
</dbReference>
<name>A0A5A5T904_9CHLR</name>
<proteinExistence type="predicted"/>
<feature type="domain" description="Recombinase zinc beta ribbon" evidence="3">
    <location>
        <begin position="250"/>
        <end position="312"/>
    </location>
</feature>
<evidence type="ECO:0000256" key="1">
    <source>
        <dbReference type="SAM" id="Coils"/>
    </source>
</evidence>
<dbReference type="PANTHER" id="PTHR30461:SF23">
    <property type="entry name" value="DNA RECOMBINASE-RELATED"/>
    <property type="match status" value="1"/>
</dbReference>
<dbReference type="InterPro" id="IPR050639">
    <property type="entry name" value="SSR_resolvase"/>
</dbReference>
<dbReference type="InterPro" id="IPR011109">
    <property type="entry name" value="DNA_bind_recombinase_dom"/>
</dbReference>
<dbReference type="RefSeq" id="WP_149400827.1">
    <property type="nucleotide sequence ID" value="NZ_BIXY01000015.1"/>
</dbReference>
<sequence length="481" mass="55030">MLQLKEAGIRVVSADPEDHSDDESSWGELIRYLRGKAAEDEVKNIRHRTMGGRRAKATGDPEKGIPPMLICGGHSRYGYKWVTNDKGRKIGTEPDHTVIYVSQDGIEWTGVDVIKFLFQSSANGATIKRIAVTLNEMGVPSPYKLKGIQRRDAHKAIWQPSAIARMLRDKGYAGEVTLFKEKVVGKRSNAKRPGAKSEIREKTDPSEQVTIEIPSIISIELYQQVQKQLDKNKRQAGRNNKNPEDFLMRSGLAFCGYCGSRMMGKRRVRKNKNGTETPLFGYTCIGRYGQLEKCKGCWIDARIVDRATWEKVIEIIDNPEVVDEAVTKKRKKDPTAGNRVKIKTKIKEIEAQQETFRTQLRDLMLKGVLDQGTQEFLSTELKQLSERLQEWNTKLIENEDVHQEWKKIEDKLNDVHKTCRQLSEQIHDPEYAPTYQEKRDLVEFFKITATIWKADHSPRFKLESNVVDIVTDLSCLAWPVT</sequence>
<accession>A0A5A5T904</accession>
<dbReference type="Pfam" id="PF07508">
    <property type="entry name" value="Recombinase"/>
    <property type="match status" value="1"/>
</dbReference>
<dbReference type="PANTHER" id="PTHR30461">
    <property type="entry name" value="DNA-INVERTASE FROM LAMBDOID PROPHAGE"/>
    <property type="match status" value="1"/>
</dbReference>
<dbReference type="EMBL" id="BIXY01000015">
    <property type="protein sequence ID" value="GCF07817.1"/>
    <property type="molecule type" value="Genomic_DNA"/>
</dbReference>
<dbReference type="GO" id="GO:0000150">
    <property type="term" value="F:DNA strand exchange activity"/>
    <property type="evidence" value="ECO:0007669"/>
    <property type="project" value="InterPro"/>
</dbReference>
<comment type="caution">
    <text evidence="4">The sequence shown here is derived from an EMBL/GenBank/DDBJ whole genome shotgun (WGS) entry which is preliminary data.</text>
</comment>
<dbReference type="InterPro" id="IPR025827">
    <property type="entry name" value="Zn_ribbon_recom_dom"/>
</dbReference>
<dbReference type="Gene3D" id="3.90.1750.20">
    <property type="entry name" value="Putative Large Serine Recombinase, Chain B, Domain 2"/>
    <property type="match status" value="1"/>
</dbReference>
<organism evidence="4 5">
    <name type="scientific">Dictyobacter arantiisoli</name>
    <dbReference type="NCBI Taxonomy" id="2014874"/>
    <lineage>
        <taxon>Bacteria</taxon>
        <taxon>Bacillati</taxon>
        <taxon>Chloroflexota</taxon>
        <taxon>Ktedonobacteria</taxon>
        <taxon>Ktedonobacterales</taxon>
        <taxon>Dictyobacteraceae</taxon>
        <taxon>Dictyobacter</taxon>
    </lineage>
</organism>
<evidence type="ECO:0000259" key="3">
    <source>
        <dbReference type="Pfam" id="PF13408"/>
    </source>
</evidence>
<dbReference type="Pfam" id="PF13408">
    <property type="entry name" value="Zn_ribbon_recom"/>
    <property type="match status" value="1"/>
</dbReference>
<evidence type="ECO:0008006" key="6">
    <source>
        <dbReference type="Google" id="ProtNLM"/>
    </source>
</evidence>
<keyword evidence="5" id="KW-1185">Reference proteome</keyword>
<dbReference type="OrthoDB" id="158624at2"/>
<dbReference type="Proteomes" id="UP000322530">
    <property type="component" value="Unassembled WGS sequence"/>
</dbReference>
<evidence type="ECO:0000313" key="5">
    <source>
        <dbReference type="Proteomes" id="UP000322530"/>
    </source>
</evidence>
<evidence type="ECO:0000259" key="2">
    <source>
        <dbReference type="Pfam" id="PF07508"/>
    </source>
</evidence>
<feature type="domain" description="Recombinase" evidence="2">
    <location>
        <begin position="113"/>
        <end position="232"/>
    </location>
</feature>
<evidence type="ECO:0000313" key="4">
    <source>
        <dbReference type="EMBL" id="GCF07817.1"/>
    </source>
</evidence>
<reference evidence="4 5" key="1">
    <citation type="submission" date="2019-01" db="EMBL/GenBank/DDBJ databases">
        <title>Draft genome sequence of Dictyobacter sp. Uno17.</title>
        <authorList>
            <person name="Wang C.M."/>
            <person name="Zheng Y."/>
            <person name="Sakai Y."/>
            <person name="Abe K."/>
            <person name="Yokota A."/>
            <person name="Yabe S."/>
        </authorList>
    </citation>
    <scope>NUCLEOTIDE SEQUENCE [LARGE SCALE GENOMIC DNA]</scope>
    <source>
        <strain evidence="4 5">Uno17</strain>
    </source>
</reference>
<protein>
    <recommendedName>
        <fullName evidence="6">Recombinase domain-containing protein</fullName>
    </recommendedName>
</protein>
<feature type="coiled-coil region" evidence="1">
    <location>
        <begin position="346"/>
        <end position="401"/>
    </location>
</feature>